<evidence type="ECO:0000259" key="1">
    <source>
        <dbReference type="Pfam" id="PF13358"/>
    </source>
</evidence>
<dbReference type="EMBL" id="MN740399">
    <property type="protein sequence ID" value="QHU04426.1"/>
    <property type="molecule type" value="Genomic_DNA"/>
</dbReference>
<dbReference type="Pfam" id="PF13518">
    <property type="entry name" value="HTH_28"/>
    <property type="match status" value="1"/>
</dbReference>
<feature type="domain" description="Tc1-like transposase DDE" evidence="1">
    <location>
        <begin position="152"/>
        <end position="284"/>
    </location>
</feature>
<dbReference type="SUPFAM" id="SSF46689">
    <property type="entry name" value="Homeodomain-like"/>
    <property type="match status" value="1"/>
</dbReference>
<feature type="domain" description="Insertion element IS150 protein InsJ-like helix-turn-helix" evidence="2">
    <location>
        <begin position="11"/>
        <end position="50"/>
    </location>
</feature>
<proteinExistence type="predicted"/>
<evidence type="ECO:0000259" key="2">
    <source>
        <dbReference type="Pfam" id="PF13518"/>
    </source>
</evidence>
<dbReference type="InterPro" id="IPR036397">
    <property type="entry name" value="RNaseH_sf"/>
</dbReference>
<dbReference type="InterPro" id="IPR009057">
    <property type="entry name" value="Homeodomain-like_sf"/>
</dbReference>
<name>A0A6C0JHZ9_9ZZZZ</name>
<dbReference type="InterPro" id="IPR047655">
    <property type="entry name" value="Transpos_IS630-like"/>
</dbReference>
<dbReference type="PANTHER" id="PTHR46564:SF1">
    <property type="entry name" value="TRANSPOSASE"/>
    <property type="match status" value="1"/>
</dbReference>
<dbReference type="Pfam" id="PF13358">
    <property type="entry name" value="DDE_3"/>
    <property type="match status" value="1"/>
</dbReference>
<dbReference type="InterPro" id="IPR055247">
    <property type="entry name" value="InsJ-like_HTH"/>
</dbReference>
<dbReference type="AlphaFoldDB" id="A0A6C0JHZ9"/>
<dbReference type="GO" id="GO:0003676">
    <property type="term" value="F:nucleic acid binding"/>
    <property type="evidence" value="ECO:0007669"/>
    <property type="project" value="InterPro"/>
</dbReference>
<evidence type="ECO:0000313" key="3">
    <source>
        <dbReference type="EMBL" id="QHU04426.1"/>
    </source>
</evidence>
<sequence length="338" mass="40329">MPHQKSSDYKETAVQYHLVEDKTQEEVCKIFNCSRRSLMRWVEKYKKYGEIKGYERIPKAYKVKKEYVNFLLEEIKKNKTITIEDLLYLLKNKYPEIDLNKSHIHRIIHDNNITLKLTRIRHEPNKRFGKDIDINKGIKDFYDEVKKYKIEDIICIDETSIKSLQKRNHCYSEKGKRCVIKTQSQEVFKKYTGIFAISVNGVEGWDLYETSGINSDRMIEFLETHITNKYKNKLIILDNASSHRNPKVKEVINKSNHILYAVPYQHFTNSIENYFSMLKSRLQKLDGLTYEKLKENINNTISNISKEKYRNIIKGAYERPEKYVSKKNNTRKIKKNYL</sequence>
<organism evidence="3">
    <name type="scientific">viral metagenome</name>
    <dbReference type="NCBI Taxonomy" id="1070528"/>
    <lineage>
        <taxon>unclassified sequences</taxon>
        <taxon>metagenomes</taxon>
        <taxon>organismal metagenomes</taxon>
    </lineage>
</organism>
<protein>
    <submittedName>
        <fullName evidence="3">Uncharacterized protein</fullName>
    </submittedName>
</protein>
<accession>A0A6C0JHZ9</accession>
<dbReference type="PANTHER" id="PTHR46564">
    <property type="entry name" value="TRANSPOSASE"/>
    <property type="match status" value="1"/>
</dbReference>
<reference evidence="3" key="1">
    <citation type="journal article" date="2020" name="Nature">
        <title>Giant virus diversity and host interactions through global metagenomics.</title>
        <authorList>
            <person name="Schulz F."/>
            <person name="Roux S."/>
            <person name="Paez-Espino D."/>
            <person name="Jungbluth S."/>
            <person name="Walsh D.A."/>
            <person name="Denef V.J."/>
            <person name="McMahon K.D."/>
            <person name="Konstantinidis K.T."/>
            <person name="Eloe-Fadrosh E.A."/>
            <person name="Kyrpides N.C."/>
            <person name="Woyke T."/>
        </authorList>
    </citation>
    <scope>NUCLEOTIDE SEQUENCE</scope>
    <source>
        <strain evidence="3">GVMAG-M-3300027708-39</strain>
    </source>
</reference>
<dbReference type="NCBIfam" id="NF033545">
    <property type="entry name" value="transpos_IS630"/>
    <property type="match status" value="1"/>
</dbReference>
<dbReference type="InterPro" id="IPR038717">
    <property type="entry name" value="Tc1-like_DDE_dom"/>
</dbReference>
<dbReference type="Gene3D" id="3.30.420.10">
    <property type="entry name" value="Ribonuclease H-like superfamily/Ribonuclease H"/>
    <property type="match status" value="1"/>
</dbReference>